<dbReference type="OrthoDB" id="10428739at2759"/>
<protein>
    <submittedName>
        <fullName evidence="2">Uncharacterized protein</fullName>
    </submittedName>
</protein>
<organism evidence="2 3">
    <name type="scientific">Symbiodinium microadriaticum</name>
    <name type="common">Dinoflagellate</name>
    <name type="synonym">Zooxanthella microadriatica</name>
    <dbReference type="NCBI Taxonomy" id="2951"/>
    <lineage>
        <taxon>Eukaryota</taxon>
        <taxon>Sar</taxon>
        <taxon>Alveolata</taxon>
        <taxon>Dinophyceae</taxon>
        <taxon>Suessiales</taxon>
        <taxon>Symbiodiniaceae</taxon>
        <taxon>Symbiodinium</taxon>
    </lineage>
</organism>
<keyword evidence="3" id="KW-1185">Reference proteome</keyword>
<feature type="compositionally biased region" description="Polar residues" evidence="1">
    <location>
        <begin position="99"/>
        <end position="108"/>
    </location>
</feature>
<feature type="compositionally biased region" description="Low complexity" evidence="1">
    <location>
        <begin position="129"/>
        <end position="141"/>
    </location>
</feature>
<feature type="compositionally biased region" description="Polar residues" evidence="1">
    <location>
        <begin position="327"/>
        <end position="338"/>
    </location>
</feature>
<evidence type="ECO:0000256" key="1">
    <source>
        <dbReference type="SAM" id="MobiDB-lite"/>
    </source>
</evidence>
<comment type="caution">
    <text evidence="2">The sequence shown here is derived from an EMBL/GenBank/DDBJ whole genome shotgun (WGS) entry which is preliminary data.</text>
</comment>
<evidence type="ECO:0000313" key="2">
    <source>
        <dbReference type="EMBL" id="OLQ07243.1"/>
    </source>
</evidence>
<feature type="compositionally biased region" description="Polar residues" evidence="1">
    <location>
        <begin position="365"/>
        <end position="396"/>
    </location>
</feature>
<feature type="compositionally biased region" description="Low complexity" evidence="1">
    <location>
        <begin position="153"/>
        <end position="164"/>
    </location>
</feature>
<dbReference type="Proteomes" id="UP000186817">
    <property type="component" value="Unassembled WGS sequence"/>
</dbReference>
<accession>A0A1Q9EIG4</accession>
<feature type="region of interest" description="Disordered" evidence="1">
    <location>
        <begin position="51"/>
        <end position="426"/>
    </location>
</feature>
<evidence type="ECO:0000313" key="3">
    <source>
        <dbReference type="Proteomes" id="UP000186817"/>
    </source>
</evidence>
<sequence length="426" mass="43726">MPAEAGRRQTAAAAMNAGSESELFRLERVLWDNGLQDMDRYMLVILPQVPAEPQRSLSQSGQWPATPTKVPAAAEPSFSSQGLPGQWPAPAQVAAVPPEQSQSPSGQALSPAEVPAEPRRSLSQSGQWPATPTEVPAAAEPSFSSQGLPGQWPAPAEVAAVPPEQSQSPSGQALSPAEAPAEPQRGGNQPGLWPDTAAEVASSPEPGHGESASSQWPAPGQVATNGPSSNALQWPPSVELASEPWPETAAEASKPIRWPDAPMQASSEMQQATQSSAQEPAVSESSTPPMTKAPDDSAEVPVASSPAEAADSADVGAAVSAWPEPTQAMSSADPSTATMDWPSPMQVSDGAFGWPAAPAQAEASVPSSWPSPTEVSAPSATKASDLTSTATDTQQPKAAVSLPLGSLGPKAAEEPEELPSWWPKGS</sequence>
<name>A0A1Q9EIG4_SYMMI</name>
<gene>
    <name evidence="2" type="ORF">AK812_SmicGene9344</name>
</gene>
<reference evidence="2 3" key="1">
    <citation type="submission" date="2016-02" db="EMBL/GenBank/DDBJ databases">
        <title>Genome analysis of coral dinoflagellate symbionts highlights evolutionary adaptations to a symbiotic lifestyle.</title>
        <authorList>
            <person name="Aranda M."/>
            <person name="Li Y."/>
            <person name="Liew Y.J."/>
            <person name="Baumgarten S."/>
            <person name="Simakov O."/>
            <person name="Wilson M."/>
            <person name="Piel J."/>
            <person name="Ashoor H."/>
            <person name="Bougouffa S."/>
            <person name="Bajic V.B."/>
            <person name="Ryu T."/>
            <person name="Ravasi T."/>
            <person name="Bayer T."/>
            <person name="Micklem G."/>
            <person name="Kim H."/>
            <person name="Bhak J."/>
            <person name="Lajeunesse T.C."/>
            <person name="Voolstra C.R."/>
        </authorList>
    </citation>
    <scope>NUCLEOTIDE SEQUENCE [LARGE SCALE GENOMIC DNA]</scope>
    <source>
        <strain evidence="2 3">CCMP2467</strain>
    </source>
</reference>
<feature type="compositionally biased region" description="Polar residues" evidence="1">
    <location>
        <begin position="55"/>
        <end position="65"/>
    </location>
</feature>
<feature type="compositionally biased region" description="Low complexity" evidence="1">
    <location>
        <begin position="88"/>
        <end position="98"/>
    </location>
</feature>
<dbReference type="AlphaFoldDB" id="A0A1Q9EIG4"/>
<proteinExistence type="predicted"/>
<feature type="compositionally biased region" description="Polar residues" evidence="1">
    <location>
        <begin position="211"/>
        <end position="232"/>
    </location>
</feature>
<dbReference type="OMA" id="LPMPGTC"/>
<feature type="compositionally biased region" description="Polar residues" evidence="1">
    <location>
        <begin position="264"/>
        <end position="289"/>
    </location>
</feature>
<dbReference type="EMBL" id="LSRX01000143">
    <property type="protein sequence ID" value="OLQ07243.1"/>
    <property type="molecule type" value="Genomic_DNA"/>
</dbReference>
<feature type="compositionally biased region" description="Low complexity" evidence="1">
    <location>
        <begin position="299"/>
        <end position="321"/>
    </location>
</feature>